<dbReference type="InterPro" id="IPR029045">
    <property type="entry name" value="ClpP/crotonase-like_dom_sf"/>
</dbReference>
<dbReference type="GO" id="GO:0003824">
    <property type="term" value="F:catalytic activity"/>
    <property type="evidence" value="ECO:0007669"/>
    <property type="project" value="UniProtKB-ARBA"/>
</dbReference>
<organism evidence="3">
    <name type="scientific">Mycobacterium triplex</name>
    <dbReference type="NCBI Taxonomy" id="47839"/>
    <lineage>
        <taxon>Bacteria</taxon>
        <taxon>Bacillati</taxon>
        <taxon>Actinomycetota</taxon>
        <taxon>Actinomycetes</taxon>
        <taxon>Mycobacteriales</taxon>
        <taxon>Mycobacteriaceae</taxon>
        <taxon>Mycobacterium</taxon>
        <taxon>Mycobacterium simiae complex</taxon>
    </lineage>
</organism>
<dbReference type="Proteomes" id="UP000193710">
    <property type="component" value="Unassembled WGS sequence"/>
</dbReference>
<dbReference type="OrthoDB" id="9777711at2"/>
<dbReference type="PANTHER" id="PTHR43802:SF1">
    <property type="entry name" value="IP11341P-RELATED"/>
    <property type="match status" value="1"/>
</dbReference>
<evidence type="ECO:0000313" key="3">
    <source>
        <dbReference type="EMBL" id="CDO86759.1"/>
    </source>
</evidence>
<name>A0A024JT71_9MYCO</name>
<dbReference type="EMBL" id="LQPY01000021">
    <property type="protein sequence ID" value="ORX03772.1"/>
    <property type="molecule type" value="Genomic_DNA"/>
</dbReference>
<dbReference type="AlphaFoldDB" id="A0A024JT71"/>
<dbReference type="STRING" id="47839.BN973_01105"/>
<feature type="region of interest" description="Disordered" evidence="2">
    <location>
        <begin position="258"/>
        <end position="278"/>
    </location>
</feature>
<dbReference type="EMBL" id="HG964446">
    <property type="protein sequence ID" value="CDO86759.1"/>
    <property type="molecule type" value="Genomic_DNA"/>
</dbReference>
<dbReference type="Gene3D" id="3.90.226.10">
    <property type="entry name" value="2-enoyl-CoA Hydratase, Chain A, domain 1"/>
    <property type="match status" value="1"/>
</dbReference>
<reference evidence="3" key="2">
    <citation type="submission" date="2014-04" db="EMBL/GenBank/DDBJ databases">
        <authorList>
            <person name="Urmite Genomes U."/>
        </authorList>
    </citation>
    <scope>NUCLEOTIDE SEQUENCE</scope>
    <source>
        <strain evidence="3">DSM 44626</strain>
    </source>
</reference>
<evidence type="ECO:0000256" key="2">
    <source>
        <dbReference type="SAM" id="MobiDB-lite"/>
    </source>
</evidence>
<dbReference type="Proteomes" id="UP000028880">
    <property type="component" value="Unassembled WGS sequence"/>
</dbReference>
<dbReference type="PANTHER" id="PTHR43802">
    <property type="entry name" value="ENOYL-COA HYDRATASE"/>
    <property type="match status" value="1"/>
</dbReference>
<reference evidence="3" key="1">
    <citation type="journal article" date="2014" name="Genome Announc.">
        <title>Draft Genome Sequence of Mycobacterium triplex DSM 44626.</title>
        <authorList>
            <person name="Sassi M."/>
            <person name="Croce O."/>
            <person name="Robert C."/>
            <person name="Raoult D."/>
            <person name="Drancourt M."/>
        </authorList>
    </citation>
    <scope>NUCLEOTIDE SEQUENCE [LARGE SCALE GENOMIC DNA]</scope>
    <source>
        <strain evidence="3">DSM 44626</strain>
    </source>
</reference>
<keyword evidence="5" id="KW-1185">Reference proteome</keyword>
<dbReference type="CDD" id="cd06558">
    <property type="entry name" value="crotonase-like"/>
    <property type="match status" value="1"/>
</dbReference>
<evidence type="ECO:0000313" key="4">
    <source>
        <dbReference type="EMBL" id="ORX03772.1"/>
    </source>
</evidence>
<feature type="compositionally biased region" description="Basic and acidic residues" evidence="2">
    <location>
        <begin position="258"/>
        <end position="268"/>
    </location>
</feature>
<evidence type="ECO:0000313" key="5">
    <source>
        <dbReference type="Proteomes" id="UP000193710"/>
    </source>
</evidence>
<sequence length="278" mass="29422">MSTDLVVEVAAGVAVLTLNRPAQLNAYTAEMGALLSRAYRECDEDDDVRAIVVTGAGRAFCAGADFSGGATPFDSPQDVAAFSASPIDPPAFELRKPVIAAVNGHAIGIGLTIALQADIRILAEDAKYGVVQVRRGVIPDCMSHWTLAHLTNLGVAAEVLLTGRTFDGPEAVAYGIANRALPAAQVLDGALDMARDIAVNVAPMSAALSKRLLWDTAIRGYTPRQVASLETQLHHRVMGTPDAAEGVAAFVERREPRFGSRVSRDWKALPEPPTSPSR</sequence>
<reference evidence="4 5" key="3">
    <citation type="submission" date="2016-01" db="EMBL/GenBank/DDBJ databases">
        <title>The new phylogeny of the genus Mycobacterium.</title>
        <authorList>
            <person name="Tarcisio F."/>
            <person name="Conor M."/>
            <person name="Antonella G."/>
            <person name="Elisabetta G."/>
            <person name="Giulia F.S."/>
            <person name="Sara T."/>
            <person name="Anna F."/>
            <person name="Clotilde B."/>
            <person name="Roberto B."/>
            <person name="Veronica D.S."/>
            <person name="Fabio R."/>
            <person name="Monica P."/>
            <person name="Olivier J."/>
            <person name="Enrico T."/>
            <person name="Nicola S."/>
        </authorList>
    </citation>
    <scope>NUCLEOTIDE SEQUENCE [LARGE SCALE GENOMIC DNA]</scope>
    <source>
        <strain evidence="4 5">DSM 44626</strain>
    </source>
</reference>
<accession>A0A024JT71</accession>
<dbReference type="SUPFAM" id="SSF52096">
    <property type="entry name" value="ClpP/crotonase"/>
    <property type="match status" value="1"/>
</dbReference>
<gene>
    <name evidence="4" type="ORF">AWC29_17045</name>
    <name evidence="3" type="ORF">BN973_01105</name>
</gene>
<protein>
    <submittedName>
        <fullName evidence="4">Crotonase</fullName>
    </submittedName>
    <submittedName>
        <fullName evidence="3">EchA8_2</fullName>
    </submittedName>
</protein>
<dbReference type="InterPro" id="IPR014748">
    <property type="entry name" value="Enoyl-CoA_hydra_C"/>
</dbReference>
<dbReference type="HOGENOM" id="CLU_009834_7_2_11"/>
<dbReference type="Gene3D" id="1.10.12.10">
    <property type="entry name" value="Lyase 2-enoyl-coa Hydratase, Chain A, domain 2"/>
    <property type="match status" value="1"/>
</dbReference>
<dbReference type="InterPro" id="IPR001753">
    <property type="entry name" value="Enoyl-CoA_hydra/iso"/>
</dbReference>
<comment type="similarity">
    <text evidence="1">Belongs to the enoyl-CoA hydratase/isomerase family.</text>
</comment>
<dbReference type="eggNOG" id="COG1024">
    <property type="taxonomic scope" value="Bacteria"/>
</dbReference>
<evidence type="ECO:0000256" key="1">
    <source>
        <dbReference type="ARBA" id="ARBA00005254"/>
    </source>
</evidence>
<proteinExistence type="inferred from homology"/>
<dbReference type="RefSeq" id="WP_036466447.1">
    <property type="nucleotide sequence ID" value="NZ_HG964446.1"/>
</dbReference>
<dbReference type="Pfam" id="PF00378">
    <property type="entry name" value="ECH_1"/>
    <property type="match status" value="1"/>
</dbReference>